<evidence type="ECO:0000259" key="1">
    <source>
        <dbReference type="Pfam" id="PF01364"/>
    </source>
</evidence>
<accession>X1UC45</accession>
<feature type="non-terminal residue" evidence="2">
    <location>
        <position position="1"/>
    </location>
</feature>
<dbReference type="AlphaFoldDB" id="X1UC45"/>
<comment type="caution">
    <text evidence="2">The sequence shown here is derived from an EMBL/GenBank/DDBJ whole genome shotgun (WGS) entry which is preliminary data.</text>
</comment>
<dbReference type="EMBL" id="BARW01029996">
    <property type="protein sequence ID" value="GAJ15088.1"/>
    <property type="molecule type" value="Genomic_DNA"/>
</dbReference>
<dbReference type="InterPro" id="IPR001769">
    <property type="entry name" value="Gingipain"/>
</dbReference>
<proteinExistence type="predicted"/>
<organism evidence="2">
    <name type="scientific">marine sediment metagenome</name>
    <dbReference type="NCBI Taxonomy" id="412755"/>
    <lineage>
        <taxon>unclassified sequences</taxon>
        <taxon>metagenomes</taxon>
        <taxon>ecological metagenomes</taxon>
    </lineage>
</organism>
<dbReference type="InterPro" id="IPR029030">
    <property type="entry name" value="Caspase-like_dom_sf"/>
</dbReference>
<evidence type="ECO:0000313" key="2">
    <source>
        <dbReference type="EMBL" id="GAJ15088.1"/>
    </source>
</evidence>
<dbReference type="SUPFAM" id="SSF52129">
    <property type="entry name" value="Caspase-like"/>
    <property type="match status" value="1"/>
</dbReference>
<dbReference type="GO" id="GO:0006508">
    <property type="term" value="P:proteolysis"/>
    <property type="evidence" value="ECO:0007669"/>
    <property type="project" value="InterPro"/>
</dbReference>
<gene>
    <name evidence="2" type="ORF">S12H4_48072</name>
</gene>
<name>X1UC45_9ZZZZ</name>
<feature type="domain" description="Gingipain" evidence="1">
    <location>
        <begin position="8"/>
        <end position="96"/>
    </location>
</feature>
<sequence length="100" mass="11159">FTYPTTKPNAQEAFIRELNKSGYAGVYYGHGNTHQLAHEGLFYDTNIPSIKNSRRYFFYYFGSCTVGRFDDSDYECIGEQLVRMKGGAIGTMAETAGSSA</sequence>
<protein>
    <recommendedName>
        <fullName evidence="1">Gingipain domain-containing protein</fullName>
    </recommendedName>
</protein>
<dbReference type="Gene3D" id="3.40.50.1460">
    <property type="match status" value="1"/>
</dbReference>
<dbReference type="GO" id="GO:0008234">
    <property type="term" value="F:cysteine-type peptidase activity"/>
    <property type="evidence" value="ECO:0007669"/>
    <property type="project" value="InterPro"/>
</dbReference>
<dbReference type="Pfam" id="PF01364">
    <property type="entry name" value="Peptidase_C25"/>
    <property type="match status" value="1"/>
</dbReference>
<reference evidence="2" key="1">
    <citation type="journal article" date="2014" name="Front. Microbiol.">
        <title>High frequency of phylogenetically diverse reductive dehalogenase-homologous genes in deep subseafloor sedimentary metagenomes.</title>
        <authorList>
            <person name="Kawai M."/>
            <person name="Futagami T."/>
            <person name="Toyoda A."/>
            <person name="Takaki Y."/>
            <person name="Nishi S."/>
            <person name="Hori S."/>
            <person name="Arai W."/>
            <person name="Tsubouchi T."/>
            <person name="Morono Y."/>
            <person name="Uchiyama I."/>
            <person name="Ito T."/>
            <person name="Fujiyama A."/>
            <person name="Inagaki F."/>
            <person name="Takami H."/>
        </authorList>
    </citation>
    <scope>NUCLEOTIDE SEQUENCE</scope>
    <source>
        <strain evidence="2">Expedition CK06-06</strain>
    </source>
</reference>